<dbReference type="Proteomes" id="UP000078561">
    <property type="component" value="Unassembled WGS sequence"/>
</dbReference>
<dbReference type="STRING" id="4829.A0A163JCX2"/>
<dbReference type="EMBL" id="LT552109">
    <property type="protein sequence ID" value="SAL98452.1"/>
    <property type="molecule type" value="Genomic_DNA"/>
</dbReference>
<evidence type="ECO:0000256" key="2">
    <source>
        <dbReference type="ARBA" id="ARBA00009085"/>
    </source>
</evidence>
<dbReference type="GO" id="GO:0005634">
    <property type="term" value="C:nucleus"/>
    <property type="evidence" value="ECO:0007669"/>
    <property type="project" value="TreeGrafter"/>
</dbReference>
<evidence type="ECO:0000256" key="5">
    <source>
        <dbReference type="ARBA" id="ARBA00022786"/>
    </source>
</evidence>
<dbReference type="OrthoDB" id="420187at2759"/>
<feature type="domain" description="USP" evidence="9">
    <location>
        <begin position="117"/>
        <end position="427"/>
    </location>
</feature>
<keyword evidence="11" id="KW-1185">Reference proteome</keyword>
<dbReference type="Pfam" id="PF00443">
    <property type="entry name" value="UCH"/>
    <property type="match status" value="1"/>
</dbReference>
<feature type="compositionally biased region" description="Low complexity" evidence="8">
    <location>
        <begin position="456"/>
        <end position="470"/>
    </location>
</feature>
<dbReference type="InterPro" id="IPR050164">
    <property type="entry name" value="Peptidase_C19"/>
</dbReference>
<evidence type="ECO:0000256" key="4">
    <source>
        <dbReference type="ARBA" id="ARBA00022670"/>
    </source>
</evidence>
<accession>A0A163JCX2</accession>
<proteinExistence type="inferred from homology"/>
<dbReference type="EC" id="3.4.19.12" evidence="3"/>
<keyword evidence="5" id="KW-0833">Ubl conjugation pathway</keyword>
<evidence type="ECO:0000256" key="1">
    <source>
        <dbReference type="ARBA" id="ARBA00000707"/>
    </source>
</evidence>
<feature type="region of interest" description="Disordered" evidence="8">
    <location>
        <begin position="611"/>
        <end position="636"/>
    </location>
</feature>
<dbReference type="PANTHER" id="PTHR24006:SF758">
    <property type="entry name" value="UBIQUITIN CARBOXYL-TERMINAL HYDROLASE 36"/>
    <property type="match status" value="1"/>
</dbReference>
<reference evidence="10" key="1">
    <citation type="submission" date="2016-04" db="EMBL/GenBank/DDBJ databases">
        <authorList>
            <person name="Evans L.H."/>
            <person name="Alamgir A."/>
            <person name="Owens N."/>
            <person name="Weber N.D."/>
            <person name="Virtaneva K."/>
            <person name="Barbian K."/>
            <person name="Babar A."/>
            <person name="Rosenke K."/>
        </authorList>
    </citation>
    <scope>NUCLEOTIDE SEQUENCE [LARGE SCALE GENOMIC DNA]</scope>
    <source>
        <strain evidence="10">CBS 101.48</strain>
    </source>
</reference>
<evidence type="ECO:0000256" key="6">
    <source>
        <dbReference type="ARBA" id="ARBA00022801"/>
    </source>
</evidence>
<comment type="catalytic activity">
    <reaction evidence="1">
        <text>Thiol-dependent hydrolysis of ester, thioester, amide, peptide and isopeptide bonds formed by the C-terminal Gly of ubiquitin (a 76-residue protein attached to proteins as an intracellular targeting signal).</text>
        <dbReference type="EC" id="3.4.19.12"/>
    </reaction>
</comment>
<dbReference type="PROSITE" id="PS50235">
    <property type="entry name" value="USP_3"/>
    <property type="match status" value="1"/>
</dbReference>
<evidence type="ECO:0000256" key="7">
    <source>
        <dbReference type="ARBA" id="ARBA00022807"/>
    </source>
</evidence>
<dbReference type="GO" id="GO:0004843">
    <property type="term" value="F:cysteine-type deubiquitinase activity"/>
    <property type="evidence" value="ECO:0007669"/>
    <property type="project" value="UniProtKB-EC"/>
</dbReference>
<evidence type="ECO:0000259" key="9">
    <source>
        <dbReference type="PROSITE" id="PS50235"/>
    </source>
</evidence>
<dbReference type="GO" id="GO:0006508">
    <property type="term" value="P:proteolysis"/>
    <property type="evidence" value="ECO:0007669"/>
    <property type="project" value="UniProtKB-KW"/>
</dbReference>
<dbReference type="GO" id="GO:0016579">
    <property type="term" value="P:protein deubiquitination"/>
    <property type="evidence" value="ECO:0007669"/>
    <property type="project" value="InterPro"/>
</dbReference>
<organism evidence="10">
    <name type="scientific">Absidia glauca</name>
    <name type="common">Pin mould</name>
    <dbReference type="NCBI Taxonomy" id="4829"/>
    <lineage>
        <taxon>Eukaryota</taxon>
        <taxon>Fungi</taxon>
        <taxon>Fungi incertae sedis</taxon>
        <taxon>Mucoromycota</taxon>
        <taxon>Mucoromycotina</taxon>
        <taxon>Mucoromycetes</taxon>
        <taxon>Mucorales</taxon>
        <taxon>Cunninghamellaceae</taxon>
        <taxon>Absidia</taxon>
    </lineage>
</organism>
<comment type="similarity">
    <text evidence="2">Belongs to the peptidase C19 family.</text>
</comment>
<dbReference type="SUPFAM" id="SSF54001">
    <property type="entry name" value="Cysteine proteinases"/>
    <property type="match status" value="1"/>
</dbReference>
<evidence type="ECO:0000256" key="3">
    <source>
        <dbReference type="ARBA" id="ARBA00012759"/>
    </source>
</evidence>
<dbReference type="PANTHER" id="PTHR24006">
    <property type="entry name" value="UBIQUITIN CARBOXYL-TERMINAL HYDROLASE"/>
    <property type="match status" value="1"/>
</dbReference>
<dbReference type="OMA" id="DYCFVCA"/>
<feature type="region of interest" description="Disordered" evidence="8">
    <location>
        <begin position="451"/>
        <end position="478"/>
    </location>
</feature>
<keyword evidence="7" id="KW-0788">Thiol protease</keyword>
<dbReference type="InterPro" id="IPR038765">
    <property type="entry name" value="Papain-like_cys_pep_sf"/>
</dbReference>
<dbReference type="AlphaFoldDB" id="A0A163JCX2"/>
<protein>
    <recommendedName>
        <fullName evidence="3">ubiquitinyl hydrolase 1</fullName>
        <ecNumber evidence="3">3.4.19.12</ecNumber>
    </recommendedName>
</protein>
<dbReference type="GO" id="GO:0005829">
    <property type="term" value="C:cytosol"/>
    <property type="evidence" value="ECO:0007669"/>
    <property type="project" value="TreeGrafter"/>
</dbReference>
<dbReference type="InParanoid" id="A0A163JCX2"/>
<dbReference type="InterPro" id="IPR028889">
    <property type="entry name" value="USP"/>
</dbReference>
<keyword evidence="6" id="KW-0378">Hydrolase</keyword>
<keyword evidence="4" id="KW-0645">Protease</keyword>
<name>A0A163JCX2_ABSGL</name>
<dbReference type="InterPro" id="IPR001394">
    <property type="entry name" value="Peptidase_C19_UCH"/>
</dbReference>
<evidence type="ECO:0000256" key="8">
    <source>
        <dbReference type="SAM" id="MobiDB-lite"/>
    </source>
</evidence>
<evidence type="ECO:0000313" key="11">
    <source>
        <dbReference type="Proteomes" id="UP000078561"/>
    </source>
</evidence>
<gene>
    <name evidence="10" type="primary">ABSGL_03989.1 scaffold 4782</name>
</gene>
<sequence>MPPKRSDASAKVLQTKQLTKNTVDTLLGRAIKFRPSRYVDEKLDLFKRKFAPINQPSATPDNTTLVGSAASYGHREQVSAMAHEEQVDAYGYERPSKWLFPRDRLEPHWITVRSIGAGLTDLNGKTSALNAVLQCLTYTPLLSNYLTSKWHSANCTVQDYCFVCALEDHVKECMANSGQRIAPRQFVGKLKKMKSGSSKDAHDIWSFFMDQLQHFLLLEKGSQDKRTQETTALYQMYHGYLQDRKECDTCQQGNGGSSSPEYQYRGFLDLSLNINQGNTVERCLSRYLQKTTETSAECKSCKSSSTTTKVSHTMYQPPRVLAIHLDRFDKQGNKNEKSIKFDEALDLTRFITPTQLENDKGDKIPTQYQLCGIISHQGTSSIHGGRFVSYVKSSNGMWYCLDNESVQQVNMKRLLSQQAYMLFYTQQVKMKPRTKPTLAPAPTVLLETAAAEEEQQPQQDDNQNDTTEPIPDNDDDDEDDKAALAKAILEVQSKPKQENSAAIIVKHDDKMDDKRSKLDALIERETAHGKSQLAKDQLLTKATSSSQFFDAVGRWDEADNEEDTGTSMPLEKDRKTLIQQMKTKRKKTDLYDMDYDRGKIKKIKAKQEDKFGKPNLFQIQSDQASEKKNKKFGKKK</sequence>
<dbReference type="Gene3D" id="3.90.70.10">
    <property type="entry name" value="Cysteine proteinases"/>
    <property type="match status" value="1"/>
</dbReference>
<evidence type="ECO:0000313" key="10">
    <source>
        <dbReference type="EMBL" id="SAL98452.1"/>
    </source>
</evidence>